<proteinExistence type="predicted"/>
<dbReference type="RefSeq" id="WP_089894047.1">
    <property type="nucleotide sequence ID" value="NZ_CALBNM010000020.1"/>
</dbReference>
<organism evidence="2 3">
    <name type="scientific">Lentibacter algarum</name>
    <dbReference type="NCBI Taxonomy" id="576131"/>
    <lineage>
        <taxon>Bacteria</taxon>
        <taxon>Pseudomonadati</taxon>
        <taxon>Pseudomonadota</taxon>
        <taxon>Alphaproteobacteria</taxon>
        <taxon>Rhodobacterales</taxon>
        <taxon>Roseobacteraceae</taxon>
        <taxon>Lentibacter</taxon>
    </lineage>
</organism>
<dbReference type="GeneID" id="78125757"/>
<gene>
    <name evidence="2" type="ORF">SAMN05444486_104117</name>
</gene>
<evidence type="ECO:0000313" key="3">
    <source>
        <dbReference type="Proteomes" id="UP000199026"/>
    </source>
</evidence>
<keyword evidence="1" id="KW-0732">Signal</keyword>
<dbReference type="EMBL" id="FNPR01000004">
    <property type="protein sequence ID" value="SDY82659.1"/>
    <property type="molecule type" value="Genomic_DNA"/>
</dbReference>
<reference evidence="2 3" key="1">
    <citation type="submission" date="2016-10" db="EMBL/GenBank/DDBJ databases">
        <authorList>
            <person name="de Groot N.N."/>
        </authorList>
    </citation>
    <scope>NUCLEOTIDE SEQUENCE [LARGE SCALE GENOMIC DNA]</scope>
    <source>
        <strain evidence="2 3">DSM 24677</strain>
    </source>
</reference>
<protein>
    <recommendedName>
        <fullName evidence="4">DUF3576 domain-containing protein</fullName>
    </recommendedName>
</protein>
<dbReference type="PROSITE" id="PS51257">
    <property type="entry name" value="PROKAR_LIPOPROTEIN"/>
    <property type="match status" value="1"/>
</dbReference>
<evidence type="ECO:0000256" key="1">
    <source>
        <dbReference type="SAM" id="SignalP"/>
    </source>
</evidence>
<feature type="signal peptide" evidence="1">
    <location>
        <begin position="1"/>
        <end position="22"/>
    </location>
</feature>
<evidence type="ECO:0008006" key="4">
    <source>
        <dbReference type="Google" id="ProtNLM"/>
    </source>
</evidence>
<dbReference type="AlphaFoldDB" id="A0A1H3N340"/>
<dbReference type="Proteomes" id="UP000199026">
    <property type="component" value="Unassembled WGS sequence"/>
</dbReference>
<sequence>MPSRVLKSVAILFALVSLSACGGGSGLFGRISPAATQERDPTAPASQPSAAGIETGDGQTIWDAFGKKNNEANVQVNRYIWAASLDVLSFMPVQSVDPFSGVIVFGYGTPPGGGKAYRATVYIQDPALDARSLNVALAGRGGPVAAGTQRAVEDAILNRARQMRIADGKL</sequence>
<accession>A0A1H3N340</accession>
<feature type="chain" id="PRO_5011725242" description="DUF3576 domain-containing protein" evidence="1">
    <location>
        <begin position="23"/>
        <end position="170"/>
    </location>
</feature>
<name>A0A1H3N340_9RHOB</name>
<evidence type="ECO:0000313" key="2">
    <source>
        <dbReference type="EMBL" id="SDY82659.1"/>
    </source>
</evidence>
<dbReference type="OrthoDB" id="8479681at2"/>
<dbReference type="Pfam" id="PF12100">
    <property type="entry name" value="DUF3576"/>
    <property type="match status" value="1"/>
</dbReference>
<dbReference type="InterPro" id="IPR021959">
    <property type="entry name" value="DUF3576"/>
</dbReference>
<dbReference type="STRING" id="576131.SAMN05444486_104117"/>
<keyword evidence="3" id="KW-1185">Reference proteome</keyword>